<feature type="transmembrane region" description="Helical" evidence="1">
    <location>
        <begin position="69"/>
        <end position="87"/>
    </location>
</feature>
<evidence type="ECO:0000313" key="2">
    <source>
        <dbReference type="EMBL" id="TGD38303.1"/>
    </source>
</evidence>
<sequence>MWRNWDTASALDGRYWVFGIVLLAEAVLIGGGCLVLARRRATRWYRWWIGLCVAVHFVPLAWVFGDWSYLLLAAVQVVGLLAMRPGLAASDYATSRWTAPWSGATFLAYASLSGVVFLTGNGYPF</sequence>
<comment type="caution">
    <text evidence="2">The sequence shown here is derived from an EMBL/GenBank/DDBJ whole genome shotgun (WGS) entry which is preliminary data.</text>
</comment>
<keyword evidence="1" id="KW-1133">Transmembrane helix</keyword>
<keyword evidence="1" id="KW-0472">Membrane</keyword>
<dbReference type="RefSeq" id="WP_135447737.1">
    <property type="nucleotide sequence ID" value="NZ_RHFF01000011.1"/>
</dbReference>
<feature type="transmembrane region" description="Helical" evidence="1">
    <location>
        <begin position="15"/>
        <end position="37"/>
    </location>
</feature>
<gene>
    <name evidence="2" type="ORF">EB834_12520</name>
</gene>
<organism evidence="2 3">
    <name type="scientific">Brevibacterium aurantiacum</name>
    <dbReference type="NCBI Taxonomy" id="273384"/>
    <lineage>
        <taxon>Bacteria</taxon>
        <taxon>Bacillati</taxon>
        <taxon>Actinomycetota</taxon>
        <taxon>Actinomycetes</taxon>
        <taxon>Micrococcales</taxon>
        <taxon>Brevibacteriaceae</taxon>
        <taxon>Brevibacterium</taxon>
    </lineage>
</organism>
<feature type="transmembrane region" description="Helical" evidence="1">
    <location>
        <begin position="44"/>
        <end position="63"/>
    </location>
</feature>
<accession>A0A4Z0KJH7</accession>
<reference evidence="2 3" key="1">
    <citation type="submission" date="2018-10" db="EMBL/GenBank/DDBJ databases">
        <title>Brevibacterium genomes from Austrain hard cheese rinds.</title>
        <authorList>
            <person name="Anast J.M."/>
            <person name="Dzieciol M."/>
            <person name="Schultz D.L."/>
            <person name="Mann E."/>
            <person name="Wagner M."/>
            <person name="Schmitz-Esser S."/>
        </authorList>
    </citation>
    <scope>NUCLEOTIDE SEQUENCE [LARGE SCALE GENOMIC DNA]</scope>
    <source>
        <strain evidence="2 3">L261</strain>
    </source>
</reference>
<dbReference type="EMBL" id="RHFF01000011">
    <property type="protein sequence ID" value="TGD38303.1"/>
    <property type="molecule type" value="Genomic_DNA"/>
</dbReference>
<proteinExistence type="predicted"/>
<evidence type="ECO:0000256" key="1">
    <source>
        <dbReference type="SAM" id="Phobius"/>
    </source>
</evidence>
<feature type="transmembrane region" description="Helical" evidence="1">
    <location>
        <begin position="99"/>
        <end position="119"/>
    </location>
</feature>
<evidence type="ECO:0000313" key="3">
    <source>
        <dbReference type="Proteomes" id="UP000297736"/>
    </source>
</evidence>
<dbReference type="AlphaFoldDB" id="A0A4Z0KJH7"/>
<protein>
    <submittedName>
        <fullName evidence="2">Uncharacterized protein</fullName>
    </submittedName>
</protein>
<dbReference type="Proteomes" id="UP000297736">
    <property type="component" value="Unassembled WGS sequence"/>
</dbReference>
<keyword evidence="1" id="KW-0812">Transmembrane</keyword>
<name>A0A4Z0KJH7_BREAU</name>